<dbReference type="EMBL" id="SOHM01000039">
    <property type="protein sequence ID" value="TFD85014.1"/>
    <property type="molecule type" value="Genomic_DNA"/>
</dbReference>
<dbReference type="OrthoDB" id="1822491at2"/>
<name>A0A4R9BIA7_9MICO</name>
<dbReference type="InterPro" id="IPR013762">
    <property type="entry name" value="Integrase-like_cat_sf"/>
</dbReference>
<evidence type="ECO:0000313" key="6">
    <source>
        <dbReference type="EMBL" id="TFD85014.1"/>
    </source>
</evidence>
<dbReference type="PANTHER" id="PTHR30349">
    <property type="entry name" value="PHAGE INTEGRASE-RELATED"/>
    <property type="match status" value="1"/>
</dbReference>
<dbReference type="PANTHER" id="PTHR30349:SF64">
    <property type="entry name" value="PROPHAGE INTEGRASE INTD-RELATED"/>
    <property type="match status" value="1"/>
</dbReference>
<keyword evidence="4" id="KW-0233">DNA recombination</keyword>
<evidence type="ECO:0000256" key="3">
    <source>
        <dbReference type="ARBA" id="ARBA00023125"/>
    </source>
</evidence>
<feature type="domain" description="Tyr recombinase" evidence="5">
    <location>
        <begin position="163"/>
        <end position="351"/>
    </location>
</feature>
<dbReference type="GO" id="GO:0006310">
    <property type="term" value="P:DNA recombination"/>
    <property type="evidence" value="ECO:0007669"/>
    <property type="project" value="UniProtKB-KW"/>
</dbReference>
<evidence type="ECO:0000313" key="7">
    <source>
        <dbReference type="Proteomes" id="UP000298468"/>
    </source>
</evidence>
<organism evidence="6 7">
    <name type="scientific">Cryobacterium lactosi</name>
    <dbReference type="NCBI Taxonomy" id="1259202"/>
    <lineage>
        <taxon>Bacteria</taxon>
        <taxon>Bacillati</taxon>
        <taxon>Actinomycetota</taxon>
        <taxon>Actinomycetes</taxon>
        <taxon>Micrococcales</taxon>
        <taxon>Microbacteriaceae</taxon>
        <taxon>Cryobacterium</taxon>
    </lineage>
</organism>
<gene>
    <name evidence="6" type="ORF">E3T61_18515</name>
</gene>
<evidence type="ECO:0000256" key="4">
    <source>
        <dbReference type="ARBA" id="ARBA00023172"/>
    </source>
</evidence>
<dbReference type="Proteomes" id="UP000298468">
    <property type="component" value="Unassembled WGS sequence"/>
</dbReference>
<dbReference type="Gene3D" id="1.10.150.130">
    <property type="match status" value="1"/>
</dbReference>
<dbReference type="RefSeq" id="WP_134642327.1">
    <property type="nucleotide sequence ID" value="NZ_SOHM01000039.1"/>
</dbReference>
<dbReference type="CDD" id="cd01189">
    <property type="entry name" value="INT_ICEBs1_C_like"/>
    <property type="match status" value="1"/>
</dbReference>
<protein>
    <submittedName>
        <fullName evidence="6">Site-specific integrase</fullName>
    </submittedName>
</protein>
<evidence type="ECO:0000256" key="1">
    <source>
        <dbReference type="ARBA" id="ARBA00008857"/>
    </source>
</evidence>
<dbReference type="InterPro" id="IPR004107">
    <property type="entry name" value="Integrase_SAM-like_N"/>
</dbReference>
<accession>A0A4R9BIA7</accession>
<dbReference type="AlphaFoldDB" id="A0A4R9BIA7"/>
<dbReference type="InterPro" id="IPR002104">
    <property type="entry name" value="Integrase_catalytic"/>
</dbReference>
<dbReference type="GO" id="GO:0003677">
    <property type="term" value="F:DNA binding"/>
    <property type="evidence" value="ECO:0007669"/>
    <property type="project" value="UniProtKB-KW"/>
</dbReference>
<evidence type="ECO:0000259" key="5">
    <source>
        <dbReference type="PROSITE" id="PS51898"/>
    </source>
</evidence>
<dbReference type="InterPro" id="IPR011010">
    <property type="entry name" value="DNA_brk_join_enz"/>
</dbReference>
<dbReference type="Pfam" id="PF14659">
    <property type="entry name" value="Phage_int_SAM_3"/>
    <property type="match status" value="1"/>
</dbReference>
<dbReference type="Gene3D" id="1.10.443.10">
    <property type="entry name" value="Intergrase catalytic core"/>
    <property type="match status" value="1"/>
</dbReference>
<dbReference type="InterPro" id="IPR010998">
    <property type="entry name" value="Integrase_recombinase_N"/>
</dbReference>
<dbReference type="SUPFAM" id="SSF56349">
    <property type="entry name" value="DNA breaking-rejoining enzymes"/>
    <property type="match status" value="1"/>
</dbReference>
<dbReference type="InterPro" id="IPR050090">
    <property type="entry name" value="Tyrosine_recombinase_XerCD"/>
</dbReference>
<keyword evidence="7" id="KW-1185">Reference proteome</keyword>
<proteinExistence type="inferred from homology"/>
<keyword evidence="3" id="KW-0238">DNA-binding</keyword>
<reference evidence="6 7" key="1">
    <citation type="submission" date="2019-03" db="EMBL/GenBank/DDBJ databases">
        <title>Genomics of glacier-inhabiting Cryobacterium strains.</title>
        <authorList>
            <person name="Liu Q."/>
            <person name="Xin Y.-H."/>
        </authorList>
    </citation>
    <scope>NUCLEOTIDE SEQUENCE [LARGE SCALE GENOMIC DNA]</scope>
    <source>
        <strain evidence="6 7">Sr59</strain>
    </source>
</reference>
<dbReference type="PROSITE" id="PS51898">
    <property type="entry name" value="TYR_RECOMBINASE"/>
    <property type="match status" value="1"/>
</dbReference>
<sequence length="372" mass="41055">MGSVNAYETSEGKRYRVRYRDPDRKSREKGGFVRKRDAEDYLASITVSTLRGEYVNPQTAKSTIADLGAEWISNQTHLKPSSYRSQESAWRVHVEPMWGARRVGEISHSDVKNWVTKLTPGRSATVVIRAYGVLAAILDVAVMDRRLTTNPARGVKLPRKSKKQRNYLTAAQVELLAAQAGPNTTLVYFMAYTGLRWGEVTGIRLRALDALRRRVFIAENAVAVGSQIIVGTPKTHEARSVPYPKFLSEAIARQCEGKGRDGLLFGDGVRHQPQSNSHGGWFANAVARAQEVDPDFPMITPHDLRHTAASLAISAGANVKAVQRMLGHASAAMTLDTYADLFEDDLNDVSDRMDAARTQSVVGFSWELAASE</sequence>
<dbReference type="Pfam" id="PF00589">
    <property type="entry name" value="Phage_integrase"/>
    <property type="match status" value="1"/>
</dbReference>
<comment type="similarity">
    <text evidence="1">Belongs to the 'phage' integrase family.</text>
</comment>
<comment type="caution">
    <text evidence="6">The sequence shown here is derived from an EMBL/GenBank/DDBJ whole genome shotgun (WGS) entry which is preliminary data.</text>
</comment>
<keyword evidence="2" id="KW-0229">DNA integration</keyword>
<evidence type="ECO:0000256" key="2">
    <source>
        <dbReference type="ARBA" id="ARBA00022908"/>
    </source>
</evidence>
<dbReference type="GO" id="GO:0015074">
    <property type="term" value="P:DNA integration"/>
    <property type="evidence" value="ECO:0007669"/>
    <property type="project" value="UniProtKB-KW"/>
</dbReference>